<organism evidence="2 3">
    <name type="scientific">Dovyalis caffra</name>
    <dbReference type="NCBI Taxonomy" id="77055"/>
    <lineage>
        <taxon>Eukaryota</taxon>
        <taxon>Viridiplantae</taxon>
        <taxon>Streptophyta</taxon>
        <taxon>Embryophyta</taxon>
        <taxon>Tracheophyta</taxon>
        <taxon>Spermatophyta</taxon>
        <taxon>Magnoliopsida</taxon>
        <taxon>eudicotyledons</taxon>
        <taxon>Gunneridae</taxon>
        <taxon>Pentapetalae</taxon>
        <taxon>rosids</taxon>
        <taxon>fabids</taxon>
        <taxon>Malpighiales</taxon>
        <taxon>Salicaceae</taxon>
        <taxon>Flacourtieae</taxon>
        <taxon>Dovyalis</taxon>
    </lineage>
</organism>
<dbReference type="Proteomes" id="UP001314170">
    <property type="component" value="Unassembled WGS sequence"/>
</dbReference>
<evidence type="ECO:0000313" key="3">
    <source>
        <dbReference type="Proteomes" id="UP001314170"/>
    </source>
</evidence>
<dbReference type="InterPro" id="IPR011990">
    <property type="entry name" value="TPR-like_helical_dom_sf"/>
</dbReference>
<name>A0AAV1RWZ7_9ROSI</name>
<sequence>MSRSASYNFFSFVPYTGVEAHTKELVDSLIKGLRNGEALSMLEDSIDARLALASLILEDAKEDEAISLLSPPKDLDFINSNSNMEKPWWLDGKIKLKLCHIYKAKGMLQEFVDTILPLVRESLYVKTLRPKVKKRLTISVLRERISILNVQENDDVFGEVRPLASKSDLMRASRARKLLQKKEEQKAADKAAGIDLHSDYSDDESLLCKALQSLQRYSEALEIINLTQRLVSDKLPGDKEEELQSLLARFWGLTEAEYCVFVSSEISFNATDPKHGFDYVRSAIQKQPQSIAGWNCYYKIASRMLANLWNLFTMLSHHQDAAREYLEAYKLMPECPLINLCVGTALINLTLGFRLQNKHQCLAQGLAFLYNNLQLTENSQEALYNIARAYHHVGLVSLAASYYEKVLATCEKDYPIPKLLNENSEMENMKPGYCDLHREAAYNLHLIYKNSGAFDLARQEKTSNVSFETSCSASSCGNGDFEVVMSKESNVNEGGLSSFVSMRRGLSENYDGKCESFADLSEAITVKDLEKKEHPFNQRKASLKARKMYGRSMAQIASIEVEGQVNQQEEPKEAEQNLNS</sequence>
<dbReference type="Gene3D" id="1.25.40.10">
    <property type="entry name" value="Tetratricopeptide repeat domain"/>
    <property type="match status" value="1"/>
</dbReference>
<evidence type="ECO:0000256" key="1">
    <source>
        <dbReference type="SAM" id="MobiDB-lite"/>
    </source>
</evidence>
<dbReference type="PANTHER" id="PTHR23082">
    <property type="entry name" value="TRANSCRIPTION INITIATION FACTOR IIIC TFIIIC , POLYPEPTIDE 3-RELATED"/>
    <property type="match status" value="1"/>
</dbReference>
<feature type="compositionally biased region" description="Basic and acidic residues" evidence="1">
    <location>
        <begin position="569"/>
        <end position="580"/>
    </location>
</feature>
<protein>
    <submittedName>
        <fullName evidence="2">Uncharacterized protein</fullName>
    </submittedName>
</protein>
<feature type="region of interest" description="Disordered" evidence="1">
    <location>
        <begin position="561"/>
        <end position="580"/>
    </location>
</feature>
<dbReference type="AlphaFoldDB" id="A0AAV1RWZ7"/>
<dbReference type="SUPFAM" id="SSF48452">
    <property type="entry name" value="TPR-like"/>
    <property type="match status" value="1"/>
</dbReference>
<dbReference type="EMBL" id="CAWUPB010001159">
    <property type="protein sequence ID" value="CAK7340077.1"/>
    <property type="molecule type" value="Genomic_DNA"/>
</dbReference>
<proteinExistence type="predicted"/>
<gene>
    <name evidence="2" type="ORF">DCAF_LOCUS15158</name>
</gene>
<dbReference type="PANTHER" id="PTHR23082:SF0">
    <property type="entry name" value="GENERAL TRANSCRIPTION FACTOR 3C POLYPEPTIDE 3"/>
    <property type="match status" value="1"/>
</dbReference>
<keyword evidence="3" id="KW-1185">Reference proteome</keyword>
<reference evidence="2 3" key="1">
    <citation type="submission" date="2024-01" db="EMBL/GenBank/DDBJ databases">
        <authorList>
            <person name="Waweru B."/>
        </authorList>
    </citation>
    <scope>NUCLEOTIDE SEQUENCE [LARGE SCALE GENOMIC DNA]</scope>
</reference>
<dbReference type="GO" id="GO:0000127">
    <property type="term" value="C:transcription factor TFIIIC complex"/>
    <property type="evidence" value="ECO:0007669"/>
    <property type="project" value="TreeGrafter"/>
</dbReference>
<dbReference type="GO" id="GO:0006383">
    <property type="term" value="P:transcription by RNA polymerase III"/>
    <property type="evidence" value="ECO:0007669"/>
    <property type="project" value="InterPro"/>
</dbReference>
<dbReference type="InterPro" id="IPR039340">
    <property type="entry name" value="Tfc4/TFIIIC-102/Sfc4"/>
</dbReference>
<comment type="caution">
    <text evidence="2">The sequence shown here is derived from an EMBL/GenBank/DDBJ whole genome shotgun (WGS) entry which is preliminary data.</text>
</comment>
<accession>A0AAV1RWZ7</accession>
<evidence type="ECO:0000313" key="2">
    <source>
        <dbReference type="EMBL" id="CAK7340077.1"/>
    </source>
</evidence>